<sequence>MRQSFQQGQSCVVLQTDDLPVDHRGGHIQFLSGFPERTSEGEGIQQDYGRGDELHLAAHRFIFSNDKAGKLCLSFDFSSRTFKPILQGV</sequence>
<keyword evidence="3" id="KW-1185">Reference proteome</keyword>
<name>A0ABD6GLI3_AGRVI</name>
<gene>
    <name evidence="2" type="ORF">BBK91_001195</name>
    <name evidence="1" type="ORF">BBL17_001385</name>
</gene>
<reference evidence="3 4" key="1">
    <citation type="submission" date="2019-11" db="EMBL/GenBank/DDBJ databases">
        <title>Whole-genome sequencing of Allorhizobium vitis.</title>
        <authorList>
            <person name="Gan H.M."/>
            <person name="Savka M.A."/>
        </authorList>
    </citation>
    <scope>NUCLEOTIDE SEQUENCE [LARGE SCALE GENOMIC DNA]</scope>
    <source>
        <strain evidence="2 4">RF2/1</strain>
        <strain evidence="1 3">T1/7</strain>
    </source>
</reference>
<organism evidence="2 4">
    <name type="scientific">Agrobacterium vitis</name>
    <name type="common">Rhizobium vitis</name>
    <dbReference type="NCBI Taxonomy" id="373"/>
    <lineage>
        <taxon>Bacteria</taxon>
        <taxon>Pseudomonadati</taxon>
        <taxon>Pseudomonadota</taxon>
        <taxon>Alphaproteobacteria</taxon>
        <taxon>Hyphomicrobiales</taxon>
        <taxon>Rhizobiaceae</taxon>
        <taxon>Rhizobium/Agrobacterium group</taxon>
        <taxon>Agrobacterium</taxon>
    </lineage>
</organism>
<comment type="caution">
    <text evidence="2">The sequence shown here is derived from an EMBL/GenBank/DDBJ whole genome shotgun (WGS) entry which is preliminary data.</text>
</comment>
<evidence type="ECO:0000313" key="2">
    <source>
        <dbReference type="EMBL" id="MUP08491.1"/>
    </source>
</evidence>
<dbReference type="AlphaFoldDB" id="A0ABD6GLI3"/>
<dbReference type="Proteomes" id="UP000179536">
    <property type="component" value="Unassembled WGS sequence"/>
</dbReference>
<evidence type="ECO:0000313" key="3">
    <source>
        <dbReference type="Proteomes" id="UP000179454"/>
    </source>
</evidence>
<dbReference type="Proteomes" id="UP000179454">
    <property type="component" value="Unassembled WGS sequence"/>
</dbReference>
<accession>A0ABD6GLI3</accession>
<evidence type="ECO:0000313" key="1">
    <source>
        <dbReference type="EMBL" id="MUO40454.1"/>
    </source>
</evidence>
<protein>
    <submittedName>
        <fullName evidence="2">Uncharacterized protein</fullName>
    </submittedName>
</protein>
<dbReference type="EMBL" id="MBFA02000001">
    <property type="protein sequence ID" value="MUP08491.1"/>
    <property type="molecule type" value="Genomic_DNA"/>
</dbReference>
<dbReference type="EMBL" id="MBFE02000001">
    <property type="protein sequence ID" value="MUO40454.1"/>
    <property type="molecule type" value="Genomic_DNA"/>
</dbReference>
<proteinExistence type="predicted"/>
<evidence type="ECO:0000313" key="4">
    <source>
        <dbReference type="Proteomes" id="UP000179536"/>
    </source>
</evidence>
<dbReference type="RefSeq" id="WP_041698419.1">
    <property type="nucleotide sequence ID" value="NZ_JAALYG010000013.1"/>
</dbReference>